<protein>
    <submittedName>
        <fullName evidence="1">Uncharacterized protein</fullName>
    </submittedName>
</protein>
<dbReference type="RefSeq" id="XP_008023342.1">
    <property type="nucleotide sequence ID" value="XM_008025151.1"/>
</dbReference>
<organism evidence="1 2">
    <name type="scientific">Exserohilum turcicum (strain 28A)</name>
    <name type="common">Northern leaf blight fungus</name>
    <name type="synonym">Setosphaeria turcica</name>
    <dbReference type="NCBI Taxonomy" id="671987"/>
    <lineage>
        <taxon>Eukaryota</taxon>
        <taxon>Fungi</taxon>
        <taxon>Dikarya</taxon>
        <taxon>Ascomycota</taxon>
        <taxon>Pezizomycotina</taxon>
        <taxon>Dothideomycetes</taxon>
        <taxon>Pleosporomycetidae</taxon>
        <taxon>Pleosporales</taxon>
        <taxon>Pleosporineae</taxon>
        <taxon>Pleosporaceae</taxon>
        <taxon>Exserohilum</taxon>
    </lineage>
</organism>
<gene>
    <name evidence="1" type="ORF">SETTUDRAFT_38329</name>
</gene>
<accession>R0IWP6</accession>
<proteinExistence type="predicted"/>
<dbReference type="Proteomes" id="UP000016935">
    <property type="component" value="Unassembled WGS sequence"/>
</dbReference>
<keyword evidence="2" id="KW-1185">Reference proteome</keyword>
<dbReference type="OrthoDB" id="3693633at2759"/>
<dbReference type="AlphaFoldDB" id="R0IWP6"/>
<reference evidence="1 2" key="1">
    <citation type="journal article" date="2012" name="PLoS Pathog.">
        <title>Diverse lifestyles and strategies of plant pathogenesis encoded in the genomes of eighteen Dothideomycetes fungi.</title>
        <authorList>
            <person name="Ohm R.A."/>
            <person name="Feau N."/>
            <person name="Henrissat B."/>
            <person name="Schoch C.L."/>
            <person name="Horwitz B.A."/>
            <person name="Barry K.W."/>
            <person name="Condon B.J."/>
            <person name="Copeland A.C."/>
            <person name="Dhillon B."/>
            <person name="Glaser F."/>
            <person name="Hesse C.N."/>
            <person name="Kosti I."/>
            <person name="LaButti K."/>
            <person name="Lindquist E.A."/>
            <person name="Lucas S."/>
            <person name="Salamov A.A."/>
            <person name="Bradshaw R.E."/>
            <person name="Ciuffetti L."/>
            <person name="Hamelin R.C."/>
            <person name="Kema G.H.J."/>
            <person name="Lawrence C."/>
            <person name="Scott J.A."/>
            <person name="Spatafora J.W."/>
            <person name="Turgeon B.G."/>
            <person name="de Wit P.J.G.M."/>
            <person name="Zhong S."/>
            <person name="Goodwin S.B."/>
            <person name="Grigoriev I.V."/>
        </authorList>
    </citation>
    <scope>NUCLEOTIDE SEQUENCE [LARGE SCALE GENOMIC DNA]</scope>
    <source>
        <strain evidence="2">28A</strain>
    </source>
</reference>
<reference evidence="1 2" key="2">
    <citation type="journal article" date="2013" name="PLoS Genet.">
        <title>Comparative genome structure, secondary metabolite, and effector coding capacity across Cochliobolus pathogens.</title>
        <authorList>
            <person name="Condon B.J."/>
            <person name="Leng Y."/>
            <person name="Wu D."/>
            <person name="Bushley K.E."/>
            <person name="Ohm R.A."/>
            <person name="Otillar R."/>
            <person name="Martin J."/>
            <person name="Schackwitz W."/>
            <person name="Grimwood J."/>
            <person name="MohdZainudin N."/>
            <person name="Xue C."/>
            <person name="Wang R."/>
            <person name="Manning V.A."/>
            <person name="Dhillon B."/>
            <person name="Tu Z.J."/>
            <person name="Steffenson B.J."/>
            <person name="Salamov A."/>
            <person name="Sun H."/>
            <person name="Lowry S."/>
            <person name="LaButti K."/>
            <person name="Han J."/>
            <person name="Copeland A."/>
            <person name="Lindquist E."/>
            <person name="Barry K."/>
            <person name="Schmutz J."/>
            <person name="Baker S.E."/>
            <person name="Ciuffetti L.M."/>
            <person name="Grigoriev I.V."/>
            <person name="Zhong S."/>
            <person name="Turgeon B.G."/>
        </authorList>
    </citation>
    <scope>NUCLEOTIDE SEQUENCE [LARGE SCALE GENOMIC DNA]</scope>
    <source>
        <strain evidence="2">28A</strain>
    </source>
</reference>
<evidence type="ECO:0000313" key="2">
    <source>
        <dbReference type="Proteomes" id="UP000016935"/>
    </source>
</evidence>
<dbReference type="EMBL" id="KB908526">
    <property type="protein sequence ID" value="EOA89021.1"/>
    <property type="molecule type" value="Genomic_DNA"/>
</dbReference>
<dbReference type="GeneID" id="19404343"/>
<dbReference type="HOGENOM" id="CLU_1687780_0_0_1"/>
<name>R0IWP6_EXST2</name>
<sequence>MCYYRLYIFMGCGHSALSKTPVRYCKDASSHAYSHDTGYNTDGTLARESHDNFPSTPRVKKHMDTVGLDKEHRLHHPFHTIRLEHLCVGCARDREDRLRVLSLGMTTVRFDVEKRLYRYQGASKVASERQDWGGGGMVGGWMGGWSMKVGTAGLNK</sequence>
<evidence type="ECO:0000313" key="1">
    <source>
        <dbReference type="EMBL" id="EOA89021.1"/>
    </source>
</evidence>